<evidence type="ECO:0000256" key="3">
    <source>
        <dbReference type="PIRSR" id="PIRSR639383-2"/>
    </source>
</evidence>
<evidence type="ECO:0000256" key="2">
    <source>
        <dbReference type="PIRSR" id="PIRSR639383-1"/>
    </source>
</evidence>
<feature type="compositionally biased region" description="Basic and acidic residues" evidence="5">
    <location>
        <begin position="216"/>
        <end position="232"/>
    </location>
</feature>
<dbReference type="SUPFAM" id="SSF54197">
    <property type="entry name" value="HIT-like"/>
    <property type="match status" value="1"/>
</dbReference>
<dbReference type="CDD" id="cd01275">
    <property type="entry name" value="FHIT"/>
    <property type="match status" value="1"/>
</dbReference>
<dbReference type="InterPro" id="IPR039383">
    <property type="entry name" value="FHIT"/>
</dbReference>
<feature type="domain" description="HIT" evidence="6">
    <location>
        <begin position="58"/>
        <end position="167"/>
    </location>
</feature>
<keyword evidence="7" id="KW-0548">Nucleotidyltransferase</keyword>
<dbReference type="GO" id="GO:0003877">
    <property type="term" value="F:ATP:ADP adenylyltransferase activity"/>
    <property type="evidence" value="ECO:0007669"/>
    <property type="project" value="UniProtKB-EC"/>
</dbReference>
<feature type="binding site" evidence="3">
    <location>
        <position position="84"/>
    </location>
    <ligand>
        <name>substrate</name>
    </ligand>
</feature>
<feature type="binding site" evidence="3">
    <location>
        <position position="156"/>
    </location>
    <ligand>
        <name>substrate</name>
    </ligand>
</feature>
<feature type="compositionally biased region" description="Low complexity" evidence="5">
    <location>
        <begin position="9"/>
        <end position="19"/>
    </location>
</feature>
<reference evidence="7 8" key="1">
    <citation type="submission" date="2020-08" db="EMBL/GenBank/DDBJ databases">
        <title>Sequencing the genomes of 1000 actinobacteria strains.</title>
        <authorList>
            <person name="Klenk H.-P."/>
        </authorList>
    </citation>
    <scope>NUCLEOTIDE SEQUENCE [LARGE SCALE GENOMIC DNA]</scope>
    <source>
        <strain evidence="7 8">DSM 23974</strain>
    </source>
</reference>
<evidence type="ECO:0000259" key="6">
    <source>
        <dbReference type="PROSITE" id="PS51084"/>
    </source>
</evidence>
<keyword evidence="8" id="KW-1185">Reference proteome</keyword>
<dbReference type="Proteomes" id="UP000540191">
    <property type="component" value="Unassembled WGS sequence"/>
</dbReference>
<protein>
    <submittedName>
        <fullName evidence="7">ATP adenylyltransferase</fullName>
        <ecNumber evidence="7">2.7.7.53</ecNumber>
    </submittedName>
</protein>
<dbReference type="AlphaFoldDB" id="A0A7W7GN49"/>
<feature type="region of interest" description="Disordered" evidence="5">
    <location>
        <begin position="1"/>
        <end position="20"/>
    </location>
</feature>
<evidence type="ECO:0000256" key="5">
    <source>
        <dbReference type="SAM" id="MobiDB-lite"/>
    </source>
</evidence>
<dbReference type="InterPro" id="IPR052908">
    <property type="entry name" value="AP-4-A_phosphorylase"/>
</dbReference>
<feature type="active site" description="Tele-AMP-histidine intermediate" evidence="2">
    <location>
        <position position="154"/>
    </location>
</feature>
<name>A0A7W7GN49_9MICC</name>
<dbReference type="GO" id="GO:0000166">
    <property type="term" value="F:nucleotide binding"/>
    <property type="evidence" value="ECO:0007669"/>
    <property type="project" value="UniProtKB-KW"/>
</dbReference>
<evidence type="ECO:0000256" key="4">
    <source>
        <dbReference type="PROSITE-ProRule" id="PRU00464"/>
    </source>
</evidence>
<gene>
    <name evidence="7" type="ORF">HDA30_000654</name>
</gene>
<accession>A0A7W7GN49</accession>
<dbReference type="RefSeq" id="WP_425488384.1">
    <property type="nucleotide sequence ID" value="NZ_JACHNA010000001.1"/>
</dbReference>
<dbReference type="EMBL" id="JACHNA010000001">
    <property type="protein sequence ID" value="MBB4735146.1"/>
    <property type="molecule type" value="Genomic_DNA"/>
</dbReference>
<dbReference type="Pfam" id="PF01230">
    <property type="entry name" value="HIT"/>
    <property type="match status" value="1"/>
</dbReference>
<dbReference type="InterPro" id="IPR011146">
    <property type="entry name" value="HIT-like"/>
</dbReference>
<dbReference type="PROSITE" id="PS51084">
    <property type="entry name" value="HIT_2"/>
    <property type="match status" value="1"/>
</dbReference>
<dbReference type="PANTHER" id="PTHR42997">
    <property type="entry name" value="HIT FAMILY HYDROLASE"/>
    <property type="match status" value="1"/>
</dbReference>
<dbReference type="PANTHER" id="PTHR42997:SF1">
    <property type="entry name" value="AP-4-A PHOSPHORYLASE"/>
    <property type="match status" value="1"/>
</dbReference>
<evidence type="ECO:0000313" key="7">
    <source>
        <dbReference type="EMBL" id="MBB4735146.1"/>
    </source>
</evidence>
<keyword evidence="7" id="KW-0808">Transferase</keyword>
<comment type="caution">
    <text evidence="7">The sequence shown here is derived from an EMBL/GenBank/DDBJ whole genome shotgun (WGS) entry which is preliminary data.</text>
</comment>
<proteinExistence type="predicted"/>
<feature type="region of interest" description="Disordered" evidence="5">
    <location>
        <begin position="199"/>
        <end position="232"/>
    </location>
</feature>
<keyword evidence="1" id="KW-0547">Nucleotide-binding</keyword>
<evidence type="ECO:0000313" key="8">
    <source>
        <dbReference type="Proteomes" id="UP000540191"/>
    </source>
</evidence>
<sequence length="232" mass="25516">MTTPEEHPQAAAPADDAQATDGHVLAGAPDAFGRLWNPHRMAYVSRGQEQVTDEHTCPFCAAPEREDESSLLLHRGRTCFVILNLYPYNAGHLLICPYRHVPMYTDITAEETAEMATLTQTAMIALERTAAPAGFNLGMNQGMVGGAGIAAHLHQHVVPRWGGDGNFLPIIAQTKNMTQTLGQTWRQLHDVWDEAATEFADRQTRNATGVATTAEDGPRHDDRRRQAPGDRR</sequence>
<dbReference type="InterPro" id="IPR036265">
    <property type="entry name" value="HIT-like_sf"/>
</dbReference>
<organism evidence="7 8">
    <name type="scientific">Micrococcus cohnii</name>
    <dbReference type="NCBI Taxonomy" id="993416"/>
    <lineage>
        <taxon>Bacteria</taxon>
        <taxon>Bacillati</taxon>
        <taxon>Actinomycetota</taxon>
        <taxon>Actinomycetes</taxon>
        <taxon>Micrococcales</taxon>
        <taxon>Micrococcaceae</taxon>
        <taxon>Micrococcus</taxon>
    </lineage>
</organism>
<dbReference type="EC" id="2.7.7.53" evidence="7"/>
<feature type="short sequence motif" description="Histidine triad motif" evidence="4">
    <location>
        <begin position="152"/>
        <end position="156"/>
    </location>
</feature>
<evidence type="ECO:0000256" key="1">
    <source>
        <dbReference type="ARBA" id="ARBA00022741"/>
    </source>
</evidence>
<dbReference type="Gene3D" id="3.30.428.10">
    <property type="entry name" value="HIT-like"/>
    <property type="match status" value="1"/>
</dbReference>